<feature type="region of interest" description="Disordered" evidence="1">
    <location>
        <begin position="1"/>
        <end position="22"/>
    </location>
</feature>
<evidence type="ECO:0000256" key="1">
    <source>
        <dbReference type="SAM" id="MobiDB-lite"/>
    </source>
</evidence>
<dbReference type="OrthoDB" id="10011458at2759"/>
<reference evidence="2" key="1">
    <citation type="submission" date="2022-07" db="EMBL/GenBank/DDBJ databases">
        <title>Chromosome-level genome of Muraenolepis orangiensis.</title>
        <authorList>
            <person name="Kim J."/>
        </authorList>
    </citation>
    <scope>NUCLEOTIDE SEQUENCE</scope>
    <source>
        <strain evidence="2">KU_S4_2022</strain>
        <tissue evidence="2">Muscle</tissue>
    </source>
</reference>
<comment type="caution">
    <text evidence="2">The sequence shown here is derived from an EMBL/GenBank/DDBJ whole genome shotgun (WGS) entry which is preliminary data.</text>
</comment>
<dbReference type="PANTHER" id="PTHR18957:SF0">
    <property type="entry name" value="CENTLEIN"/>
    <property type="match status" value="1"/>
</dbReference>
<feature type="region of interest" description="Disordered" evidence="1">
    <location>
        <begin position="283"/>
        <end position="306"/>
    </location>
</feature>
<keyword evidence="3" id="KW-1185">Reference proteome</keyword>
<feature type="non-terminal residue" evidence="2">
    <location>
        <position position="488"/>
    </location>
</feature>
<evidence type="ECO:0000313" key="2">
    <source>
        <dbReference type="EMBL" id="KAJ3614976.1"/>
    </source>
</evidence>
<protein>
    <recommendedName>
        <fullName evidence="4">Centlein</fullName>
    </recommendedName>
</protein>
<feature type="compositionally biased region" description="Polar residues" evidence="1">
    <location>
        <begin position="7"/>
        <end position="22"/>
    </location>
</feature>
<accession>A0A9Q0EWS5</accession>
<evidence type="ECO:0008006" key="4">
    <source>
        <dbReference type="Google" id="ProtNLM"/>
    </source>
</evidence>
<dbReference type="AlphaFoldDB" id="A0A9Q0EWS5"/>
<dbReference type="InterPro" id="IPR038810">
    <property type="entry name" value="CNTLN"/>
</dbReference>
<proteinExistence type="predicted"/>
<name>A0A9Q0EWS5_9TELE</name>
<evidence type="ECO:0000313" key="3">
    <source>
        <dbReference type="Proteomes" id="UP001148018"/>
    </source>
</evidence>
<dbReference type="GO" id="GO:0005813">
    <property type="term" value="C:centrosome"/>
    <property type="evidence" value="ECO:0007669"/>
    <property type="project" value="TreeGrafter"/>
</dbReference>
<feature type="region of interest" description="Disordered" evidence="1">
    <location>
        <begin position="57"/>
        <end position="99"/>
    </location>
</feature>
<dbReference type="PANTHER" id="PTHR18957">
    <property type="entry name" value="CENTLEIN"/>
    <property type="match status" value="1"/>
</dbReference>
<gene>
    <name evidence="2" type="ORF">NHX12_018545</name>
</gene>
<feature type="compositionally biased region" description="Polar residues" evidence="1">
    <location>
        <begin position="75"/>
        <end position="86"/>
    </location>
</feature>
<dbReference type="EMBL" id="JANIIK010000034">
    <property type="protein sequence ID" value="KAJ3614976.1"/>
    <property type="molecule type" value="Genomic_DNA"/>
</dbReference>
<organism evidence="2 3">
    <name type="scientific">Muraenolepis orangiensis</name>
    <name type="common">Patagonian moray cod</name>
    <dbReference type="NCBI Taxonomy" id="630683"/>
    <lineage>
        <taxon>Eukaryota</taxon>
        <taxon>Metazoa</taxon>
        <taxon>Chordata</taxon>
        <taxon>Craniata</taxon>
        <taxon>Vertebrata</taxon>
        <taxon>Euteleostomi</taxon>
        <taxon>Actinopterygii</taxon>
        <taxon>Neopterygii</taxon>
        <taxon>Teleostei</taxon>
        <taxon>Neoteleostei</taxon>
        <taxon>Acanthomorphata</taxon>
        <taxon>Zeiogadaria</taxon>
        <taxon>Gadariae</taxon>
        <taxon>Gadiformes</taxon>
        <taxon>Muraenolepidoidei</taxon>
        <taxon>Muraenolepididae</taxon>
        <taxon>Muraenolepis</taxon>
    </lineage>
</organism>
<sequence>TPPPQNQYPWTGSSCPHQTSSQQDMAALYAQLIVMTAPGPGPHRVTHAQEYLPHTLSLPHSTKSSLRVIKPGPDQTLNQPSIQQTDGGRRGGRGPTGARRACTWRKRRKMNQAEAAPVVPVKRRAESLQRRVDTLQHAQRQASHTTRELRQANRSTAARLDSLGDRLGSSKQLTQKLTCDLAGVELQKKVLEMELEQGPTAPNNPGLQALEAEVKQLQAKLKSGSAEVSRQASAIKALRSQLQEKEDKLAMLQDRASHSERDVVMKRQLVEDLRTRLKVLQDGEKSHRGQVEELERKVRSQSEEATNRKAFLESLKRRLSVATSEKSQHEASERLLGTLQGQVGAGQRSLAQLEQTATSQMEGLAQQSSQALDVLQRRLGLASSQTEQLHAFVKALAGEMLRDVQESVIRAKSIAASILNMSERDLADMLDGDQDTEPSAEMPDQDWLQHLHHILKQKLMEAVRVKMKERKVLTEELAALAVPVSEND</sequence>
<dbReference type="GO" id="GO:0010457">
    <property type="term" value="P:centriole-centriole cohesion"/>
    <property type="evidence" value="ECO:0007669"/>
    <property type="project" value="TreeGrafter"/>
</dbReference>
<dbReference type="GO" id="GO:0005814">
    <property type="term" value="C:centriole"/>
    <property type="evidence" value="ECO:0007669"/>
    <property type="project" value="TreeGrafter"/>
</dbReference>
<dbReference type="Proteomes" id="UP001148018">
    <property type="component" value="Unassembled WGS sequence"/>
</dbReference>